<dbReference type="InterPro" id="IPR003615">
    <property type="entry name" value="HNH_nuc"/>
</dbReference>
<dbReference type="Pfam" id="PF13391">
    <property type="entry name" value="HNH_2"/>
    <property type="match status" value="1"/>
</dbReference>
<dbReference type="InterPro" id="IPR057203">
    <property type="entry name" value="DUF7881"/>
</dbReference>
<dbReference type="HOGENOM" id="CLU_055165_2_0_1"/>
<accession>L8G4B9</accession>
<name>L8G4B9_PSED2</name>
<dbReference type="InParanoid" id="L8G4B9"/>
<dbReference type="OrthoDB" id="5377397at2759"/>
<evidence type="ECO:0000313" key="4">
    <source>
        <dbReference type="EMBL" id="ELR06826.1"/>
    </source>
</evidence>
<evidence type="ECO:0000313" key="5">
    <source>
        <dbReference type="Proteomes" id="UP000011064"/>
    </source>
</evidence>
<evidence type="ECO:0000259" key="3">
    <source>
        <dbReference type="Pfam" id="PF25324"/>
    </source>
</evidence>
<organism evidence="4 5">
    <name type="scientific">Pseudogymnoascus destructans (strain ATCC MYA-4855 / 20631-21)</name>
    <name type="common">Bat white-nose syndrome fungus</name>
    <name type="synonym">Geomyces destructans</name>
    <dbReference type="NCBI Taxonomy" id="658429"/>
    <lineage>
        <taxon>Eukaryota</taxon>
        <taxon>Fungi</taxon>
        <taxon>Dikarya</taxon>
        <taxon>Ascomycota</taxon>
        <taxon>Pezizomycotina</taxon>
        <taxon>Leotiomycetes</taxon>
        <taxon>Thelebolales</taxon>
        <taxon>Thelebolaceae</taxon>
        <taxon>Pseudogymnoascus</taxon>
    </lineage>
</organism>
<protein>
    <submittedName>
        <fullName evidence="4">Uncharacterized protein</fullName>
    </submittedName>
</protein>
<evidence type="ECO:0000259" key="2">
    <source>
        <dbReference type="Pfam" id="PF13391"/>
    </source>
</evidence>
<feature type="compositionally biased region" description="Low complexity" evidence="1">
    <location>
        <begin position="1"/>
        <end position="11"/>
    </location>
</feature>
<keyword evidence="5" id="KW-1185">Reference proteome</keyword>
<dbReference type="AlphaFoldDB" id="L8G4B9"/>
<gene>
    <name evidence="4" type="ORF">GMDG_08118</name>
</gene>
<reference evidence="5" key="1">
    <citation type="submission" date="2010-09" db="EMBL/GenBank/DDBJ databases">
        <title>The genome sequence of Geomyces destructans 20631-21.</title>
        <authorList>
            <consortium name="The Broad Institute Genome Sequencing Platform"/>
            <person name="Cuomo C.A."/>
            <person name="Blehert D.S."/>
            <person name="Lorch J.M."/>
            <person name="Young S.K."/>
            <person name="Zeng Q."/>
            <person name="Gargeya S."/>
            <person name="Fitzgerald M."/>
            <person name="Haas B."/>
            <person name="Abouelleil A."/>
            <person name="Alvarado L."/>
            <person name="Arachchi H.M."/>
            <person name="Berlin A."/>
            <person name="Brown A."/>
            <person name="Chapman S.B."/>
            <person name="Chen Z."/>
            <person name="Dunbar C."/>
            <person name="Freedman E."/>
            <person name="Gearin G."/>
            <person name="Gellesch M."/>
            <person name="Goldberg J."/>
            <person name="Griggs A."/>
            <person name="Gujja S."/>
            <person name="Heiman D."/>
            <person name="Howarth C."/>
            <person name="Larson L."/>
            <person name="Lui A."/>
            <person name="MacDonald P.J.P."/>
            <person name="Montmayeur A."/>
            <person name="Murphy C."/>
            <person name="Neiman D."/>
            <person name="Pearson M."/>
            <person name="Priest M."/>
            <person name="Roberts A."/>
            <person name="Saif S."/>
            <person name="Shea T."/>
            <person name="Shenoy N."/>
            <person name="Sisk P."/>
            <person name="Stolte C."/>
            <person name="Sykes S."/>
            <person name="Wortman J."/>
            <person name="Nusbaum C."/>
            <person name="Birren B."/>
        </authorList>
    </citation>
    <scope>NUCLEOTIDE SEQUENCE [LARGE SCALE GENOMIC DNA]</scope>
    <source>
        <strain evidence="5">ATCC MYA-4855 / 20631-21</strain>
    </source>
</reference>
<dbReference type="EMBL" id="GL573469">
    <property type="protein sequence ID" value="ELR06826.1"/>
    <property type="molecule type" value="Genomic_DNA"/>
</dbReference>
<dbReference type="STRING" id="658429.L8G4B9"/>
<feature type="region of interest" description="Disordered" evidence="1">
    <location>
        <begin position="1"/>
        <end position="30"/>
    </location>
</feature>
<dbReference type="Pfam" id="PF25324">
    <property type="entry name" value="DUF7881"/>
    <property type="match status" value="1"/>
</dbReference>
<sequence length="256" mass="28611">MSSVASPSSPSKARTPTSTSEDEDRIMPGQNRSVGRTVHLYNSNDTETAIGGLIVTNGVTHTNLYHMVEIILVVTSDFSLRSGDDKIIPKGEAQVKAGKYFVYSTVEPFELNNETPLLRTISHGIGTRTKVFCNEVRQRDRRCVITGQEAVGAYRDHWRGFEASHVFPIAYEAQWEAQNLGRWISIIPERGGSINSVQNGLLLRSDIHQLFDSYDFAINPDDNYKIVFLLKMLIILPGHTSIEDFLMILRGPLISS</sequence>
<evidence type="ECO:0000256" key="1">
    <source>
        <dbReference type="SAM" id="MobiDB-lite"/>
    </source>
</evidence>
<dbReference type="VEuPathDB" id="FungiDB:GMDG_08118"/>
<feature type="domain" description="HNH nuclease" evidence="2">
    <location>
        <begin position="143"/>
        <end position="219"/>
    </location>
</feature>
<proteinExistence type="predicted"/>
<feature type="domain" description="DUF7881" evidence="3">
    <location>
        <begin position="35"/>
        <end position="105"/>
    </location>
</feature>
<dbReference type="Proteomes" id="UP000011064">
    <property type="component" value="Unassembled WGS sequence"/>
</dbReference>